<keyword evidence="5 9" id="KW-0418">Kinase</keyword>
<dbReference type="GO" id="GO:0000155">
    <property type="term" value="F:phosphorelay sensor kinase activity"/>
    <property type="evidence" value="ECO:0007669"/>
    <property type="project" value="InterPro"/>
</dbReference>
<dbReference type="InterPro" id="IPR003660">
    <property type="entry name" value="HAMP_dom"/>
</dbReference>
<dbReference type="InterPro" id="IPR010559">
    <property type="entry name" value="Sig_transdc_His_kin_internal"/>
</dbReference>
<keyword evidence="7" id="KW-1133">Transmembrane helix</keyword>
<dbReference type="EMBL" id="QGTQ01000036">
    <property type="protein sequence ID" value="PWV92115.1"/>
    <property type="molecule type" value="Genomic_DNA"/>
</dbReference>
<feature type="transmembrane region" description="Helical" evidence="7">
    <location>
        <begin position="288"/>
        <end position="308"/>
    </location>
</feature>
<dbReference type="InterPro" id="IPR036890">
    <property type="entry name" value="HATPase_C_sf"/>
</dbReference>
<dbReference type="RefSeq" id="WP_110047129.1">
    <property type="nucleotide sequence ID" value="NZ_CP054612.1"/>
</dbReference>
<dbReference type="PROSITE" id="PS50885">
    <property type="entry name" value="HAMP"/>
    <property type="match status" value="1"/>
</dbReference>
<keyword evidence="7" id="KW-0812">Transmembrane</keyword>
<dbReference type="InterPro" id="IPR050640">
    <property type="entry name" value="Bact_2-comp_sensor_kinase"/>
</dbReference>
<keyword evidence="10" id="KW-1185">Reference proteome</keyword>
<dbReference type="Pfam" id="PF02518">
    <property type="entry name" value="HATPase_c"/>
    <property type="match status" value="1"/>
</dbReference>
<keyword evidence="4" id="KW-0808">Transferase</keyword>
<dbReference type="OrthoDB" id="2521939at2"/>
<evidence type="ECO:0000313" key="9">
    <source>
        <dbReference type="EMBL" id="PWV92115.1"/>
    </source>
</evidence>
<evidence type="ECO:0000256" key="3">
    <source>
        <dbReference type="ARBA" id="ARBA00022553"/>
    </source>
</evidence>
<keyword evidence="6 7" id="KW-0472">Membrane</keyword>
<name>A0A2V2YH45_9BACL</name>
<dbReference type="SUPFAM" id="SSF55874">
    <property type="entry name" value="ATPase domain of HSP90 chaperone/DNA topoisomerase II/histidine kinase"/>
    <property type="match status" value="1"/>
</dbReference>
<dbReference type="InterPro" id="IPR003594">
    <property type="entry name" value="HATPase_dom"/>
</dbReference>
<comment type="caution">
    <text evidence="9">The sequence shown here is derived from an EMBL/GenBank/DDBJ whole genome shotgun (WGS) entry which is preliminary data.</text>
</comment>
<comment type="subcellular location">
    <subcellularLocation>
        <location evidence="1">Cell membrane</location>
        <topology evidence="1">Multi-pass membrane protein</topology>
    </subcellularLocation>
</comment>
<gene>
    <name evidence="9" type="ORF">DFQ01_13661</name>
</gene>
<reference evidence="9 10" key="1">
    <citation type="submission" date="2018-05" db="EMBL/GenBank/DDBJ databases">
        <title>Genomic Encyclopedia of Type Strains, Phase III (KMG-III): the genomes of soil and plant-associated and newly described type strains.</title>
        <authorList>
            <person name="Whitman W."/>
        </authorList>
    </citation>
    <scope>NUCLEOTIDE SEQUENCE [LARGE SCALE GENOMIC DNA]</scope>
    <source>
        <strain evidence="9 10">CECT 5696</strain>
    </source>
</reference>
<keyword evidence="2" id="KW-1003">Cell membrane</keyword>
<sequence length="601" mass="68449">MPKYNLFSKIVVLIVVMLLPIIGLYFYSNKTSTDVLRSELSKSTENQLVFFQNQVDTNVEILSLWPNLLIQDPDIASFQEIFLTSEYFNLNTISLVKRIQTKLAIQESSSNWRSSLYIYSPTLHRVVSVNDAKTYDEADLKKRIKWGWQVKKVEEGSFQFSWFTASSYSKYTDPANANTIIEVRFDSNNIQDMLDKFKSSGSSDPFYYNSQLGLIYNRTSDQQLAQQLVNQLQLQDGDSDGSLGSHTVEVNGQDYLVNMALSESTGWYLIDYTPLADILKPINESNRLFYFSVSCLLLMSCLAAYLLYGQVQVPVKKLIVSFHKLRSGDYSVRLDTKGNGASEFKFLFTRFNLMVTQIQELFEKVYVEQIRVREAKLKQLQSQINPHFFYNCFSFISSMAKLQDYRAVVAMSQNLAAYYRYTTRQERDVVPFVEELDFVNHYLDIQKLRMKRLEVSIQIPDDMLDAEIPPLVLQPLVENAVIHGIESSAEAGRITITGESSGGSYRLIVEDDGVGMDAESILVLQYKLSKPMEEEMGCGLWNVHQRMQLQFGDSAGLTLGTSASGGFKIVLHWTDSARAALIEADTNQRDELSSGRGQHHD</sequence>
<evidence type="ECO:0000256" key="5">
    <source>
        <dbReference type="ARBA" id="ARBA00022777"/>
    </source>
</evidence>
<dbReference type="Proteomes" id="UP000246635">
    <property type="component" value="Unassembled WGS sequence"/>
</dbReference>
<dbReference type="SMART" id="SM00304">
    <property type="entry name" value="HAMP"/>
    <property type="match status" value="1"/>
</dbReference>
<dbReference type="SMART" id="SM00387">
    <property type="entry name" value="HATPase_c"/>
    <property type="match status" value="1"/>
</dbReference>
<evidence type="ECO:0000313" key="10">
    <source>
        <dbReference type="Proteomes" id="UP000246635"/>
    </source>
</evidence>
<keyword evidence="3" id="KW-0597">Phosphoprotein</keyword>
<dbReference type="Pfam" id="PF06580">
    <property type="entry name" value="His_kinase"/>
    <property type="match status" value="1"/>
</dbReference>
<evidence type="ECO:0000256" key="4">
    <source>
        <dbReference type="ARBA" id="ARBA00022679"/>
    </source>
</evidence>
<dbReference type="Gene3D" id="6.10.340.10">
    <property type="match status" value="1"/>
</dbReference>
<evidence type="ECO:0000256" key="6">
    <source>
        <dbReference type="ARBA" id="ARBA00023136"/>
    </source>
</evidence>
<protein>
    <submittedName>
        <fullName evidence="9">Two-component system sensor histidine kinase YesM</fullName>
    </submittedName>
</protein>
<dbReference type="PANTHER" id="PTHR34220:SF7">
    <property type="entry name" value="SENSOR HISTIDINE KINASE YPDA"/>
    <property type="match status" value="1"/>
</dbReference>
<dbReference type="AlphaFoldDB" id="A0A2V2YH45"/>
<dbReference type="PANTHER" id="PTHR34220">
    <property type="entry name" value="SENSOR HISTIDINE KINASE YPDA"/>
    <property type="match status" value="1"/>
</dbReference>
<evidence type="ECO:0000256" key="1">
    <source>
        <dbReference type="ARBA" id="ARBA00004651"/>
    </source>
</evidence>
<dbReference type="Gene3D" id="3.30.565.10">
    <property type="entry name" value="Histidine kinase-like ATPase, C-terminal domain"/>
    <property type="match status" value="1"/>
</dbReference>
<feature type="transmembrane region" description="Helical" evidence="7">
    <location>
        <begin position="6"/>
        <end position="27"/>
    </location>
</feature>
<organism evidence="9 10">
    <name type="scientific">Paenibacillus cellulosilyticus</name>
    <dbReference type="NCBI Taxonomy" id="375489"/>
    <lineage>
        <taxon>Bacteria</taxon>
        <taxon>Bacillati</taxon>
        <taxon>Bacillota</taxon>
        <taxon>Bacilli</taxon>
        <taxon>Bacillales</taxon>
        <taxon>Paenibacillaceae</taxon>
        <taxon>Paenibacillus</taxon>
    </lineage>
</organism>
<evidence type="ECO:0000256" key="7">
    <source>
        <dbReference type="SAM" id="Phobius"/>
    </source>
</evidence>
<dbReference type="GO" id="GO:0005886">
    <property type="term" value="C:plasma membrane"/>
    <property type="evidence" value="ECO:0007669"/>
    <property type="project" value="UniProtKB-SubCell"/>
</dbReference>
<accession>A0A2V2YH45</accession>
<dbReference type="CDD" id="cd06225">
    <property type="entry name" value="HAMP"/>
    <property type="match status" value="1"/>
</dbReference>
<evidence type="ECO:0000256" key="2">
    <source>
        <dbReference type="ARBA" id="ARBA00022475"/>
    </source>
</evidence>
<feature type="domain" description="HAMP" evidence="8">
    <location>
        <begin position="309"/>
        <end position="363"/>
    </location>
</feature>
<proteinExistence type="predicted"/>
<evidence type="ECO:0000259" key="8">
    <source>
        <dbReference type="PROSITE" id="PS50885"/>
    </source>
</evidence>